<evidence type="ECO:0000313" key="11">
    <source>
        <dbReference type="EMBL" id="KGB74652.1"/>
    </source>
</evidence>
<evidence type="ECO:0000256" key="5">
    <source>
        <dbReference type="ARBA" id="ARBA00022989"/>
    </source>
</evidence>
<dbReference type="InterPro" id="IPR009038">
    <property type="entry name" value="GOLD_dom"/>
</dbReference>
<reference evidence="11 12" key="1">
    <citation type="journal article" date="2011" name="MBio">
        <title>Genome variation in Cryptococcus gattii, an emerging pathogen of immunocompetent hosts.</title>
        <authorList>
            <person name="D'Souza C.A."/>
            <person name="Kronstad J.W."/>
            <person name="Taylor G."/>
            <person name="Warren R."/>
            <person name="Yuen M."/>
            <person name="Hu G."/>
            <person name="Jung W.H."/>
            <person name="Sham A."/>
            <person name="Kidd S.E."/>
            <person name="Tangen K."/>
            <person name="Lee N."/>
            <person name="Zeilmaker T."/>
            <person name="Sawkins J."/>
            <person name="McVicker G."/>
            <person name="Shah S."/>
            <person name="Gnerre S."/>
            <person name="Griggs A."/>
            <person name="Zeng Q."/>
            <person name="Bartlett K."/>
            <person name="Li W."/>
            <person name="Wang X."/>
            <person name="Heitman J."/>
            <person name="Stajich J.E."/>
            <person name="Fraser J.A."/>
            <person name="Meyer W."/>
            <person name="Carter D."/>
            <person name="Schein J."/>
            <person name="Krzywinski M."/>
            <person name="Kwon-Chung K.J."/>
            <person name="Varma A."/>
            <person name="Wang J."/>
            <person name="Brunham R."/>
            <person name="Fyfe M."/>
            <person name="Ouellette B.F."/>
            <person name="Siddiqui A."/>
            <person name="Marra M."/>
            <person name="Jones S."/>
            <person name="Holt R."/>
            <person name="Birren B.W."/>
            <person name="Galagan J.E."/>
            <person name="Cuomo C.A."/>
        </authorList>
    </citation>
    <scope>NUCLEOTIDE SEQUENCE [LARGE SCALE GENOMIC DNA]</scope>
    <source>
        <strain evidence="11 12">R265</strain>
    </source>
</reference>
<dbReference type="GO" id="GO:0012505">
    <property type="term" value="C:endomembrane system"/>
    <property type="evidence" value="ECO:0007669"/>
    <property type="project" value="UniProtKB-SubCell"/>
</dbReference>
<dbReference type="InterPro" id="IPR036598">
    <property type="entry name" value="GOLD_dom_sf"/>
</dbReference>
<feature type="domain" description="GOLD" evidence="10">
    <location>
        <begin position="28"/>
        <end position="110"/>
    </location>
</feature>
<evidence type="ECO:0000313" key="12">
    <source>
        <dbReference type="Proteomes" id="UP000029445"/>
    </source>
</evidence>
<evidence type="ECO:0000256" key="4">
    <source>
        <dbReference type="ARBA" id="ARBA00022729"/>
    </source>
</evidence>
<keyword evidence="4 9" id="KW-0732">Signal</keyword>
<evidence type="ECO:0000256" key="9">
    <source>
        <dbReference type="SAM" id="SignalP"/>
    </source>
</evidence>
<dbReference type="EMBL" id="CP025762">
    <property type="protein sequence ID" value="KGB74652.1"/>
    <property type="molecule type" value="Genomic_DNA"/>
</dbReference>
<dbReference type="Pfam" id="PF01105">
    <property type="entry name" value="EMP24_GP25L"/>
    <property type="match status" value="1"/>
</dbReference>
<dbReference type="VEuPathDB" id="FungiDB:CNBG_0490"/>
<dbReference type="SUPFAM" id="SSF101576">
    <property type="entry name" value="Supernatant protein factor (SPF), C-terminal domain"/>
    <property type="match status" value="1"/>
</dbReference>
<keyword evidence="5" id="KW-1133">Transmembrane helix</keyword>
<dbReference type="KEGG" id="cdeu:CNBG_0490"/>
<comment type="similarity">
    <text evidence="2 8">Belongs to the EMP24/GP25L family.</text>
</comment>
<protein>
    <submittedName>
        <fullName evidence="11">COPII-coated vesicle protein</fullName>
    </submittedName>
</protein>
<evidence type="ECO:0000256" key="7">
    <source>
        <dbReference type="ARBA" id="ARBA00037847"/>
    </source>
</evidence>
<accession>A0A095C1Z5</accession>
<proteinExistence type="inferred from homology"/>
<comment type="subcellular location">
    <subcellularLocation>
        <location evidence="7">Endomembrane system</location>
        <topology evidence="7">Single-pass membrane protein</topology>
    </subcellularLocation>
    <subcellularLocation>
        <location evidence="1 8">Membrane</location>
        <topology evidence="1 8">Single-pass type I membrane protein</topology>
    </subcellularLocation>
</comment>
<keyword evidence="6" id="KW-0472">Membrane</keyword>
<dbReference type="InterPro" id="IPR015720">
    <property type="entry name" value="Emp24-like"/>
</dbReference>
<dbReference type="GeneID" id="88176726"/>
<feature type="chain" id="PRO_5001905651" evidence="9">
    <location>
        <begin position="19"/>
        <end position="194"/>
    </location>
</feature>
<evidence type="ECO:0000256" key="1">
    <source>
        <dbReference type="ARBA" id="ARBA00004479"/>
    </source>
</evidence>
<keyword evidence="3 8" id="KW-0812">Transmembrane</keyword>
<evidence type="ECO:0000256" key="2">
    <source>
        <dbReference type="ARBA" id="ARBA00007104"/>
    </source>
</evidence>
<dbReference type="STRING" id="294750.A0A095C1Z5"/>
<dbReference type="HOGENOM" id="CLU_066963_4_1_1"/>
<dbReference type="GO" id="GO:0016020">
    <property type="term" value="C:membrane"/>
    <property type="evidence" value="ECO:0007669"/>
    <property type="project" value="UniProtKB-SubCell"/>
</dbReference>
<dbReference type="AlphaFoldDB" id="A0A095C1Z5"/>
<reference evidence="11 12" key="2">
    <citation type="journal article" date="2018" name="Proc. Natl. Acad. Sci.">
        <title>RNAi is a critical determinant of centromere evolution in closely related fungi.</title>
        <authorList>
            <person name="Yadav V."/>
            <person name="Sun S."/>
            <person name="Billmyre R.B."/>
            <person name="Thimmappa B.C."/>
            <person name="Shea T."/>
            <person name="Lintner R."/>
            <person name="Bakkeren G."/>
            <person name="Cuomo C.A."/>
            <person name="Heitman J."/>
            <person name="Sanyal K."/>
        </authorList>
    </citation>
    <scope>NUCLEOTIDE SEQUENCE [LARGE SCALE GENOMIC DNA]</scope>
    <source>
        <strain evidence="11 12">R265</strain>
    </source>
</reference>
<dbReference type="OMA" id="MQVRDRN"/>
<dbReference type="SMART" id="SM01190">
    <property type="entry name" value="EMP24_GP25L"/>
    <property type="match status" value="1"/>
</dbReference>
<dbReference type="Proteomes" id="UP000029445">
    <property type="component" value="Chromosome 4"/>
</dbReference>
<evidence type="ECO:0000259" key="10">
    <source>
        <dbReference type="PROSITE" id="PS50866"/>
    </source>
</evidence>
<dbReference type="OrthoDB" id="62956at2759"/>
<organism evidence="11 12">
    <name type="scientific">Cryptococcus deuterogattii (strain R265)</name>
    <name type="common">Cryptococcus gattii VGII (strain R265)</name>
    <dbReference type="NCBI Taxonomy" id="294750"/>
    <lineage>
        <taxon>Eukaryota</taxon>
        <taxon>Fungi</taxon>
        <taxon>Dikarya</taxon>
        <taxon>Basidiomycota</taxon>
        <taxon>Agaricomycotina</taxon>
        <taxon>Tremellomycetes</taxon>
        <taxon>Tremellales</taxon>
        <taxon>Cryptococcaceae</taxon>
        <taxon>Cryptococcus</taxon>
        <taxon>Cryptococcus gattii species complex</taxon>
    </lineage>
</organism>
<dbReference type="PANTHER" id="PTHR22811">
    <property type="entry name" value="TRANSMEMBRANE EMP24 DOMAIN-CONTAINING PROTEIN"/>
    <property type="match status" value="1"/>
</dbReference>
<name>A0A095C1Z5_CRYD2</name>
<feature type="signal peptide" evidence="9">
    <location>
        <begin position="1"/>
        <end position="18"/>
    </location>
</feature>
<gene>
    <name evidence="11" type="ORF">CNBG_0490</name>
</gene>
<evidence type="ECO:0000256" key="6">
    <source>
        <dbReference type="ARBA" id="ARBA00023136"/>
    </source>
</evidence>
<evidence type="ECO:0000256" key="3">
    <source>
        <dbReference type="ARBA" id="ARBA00022692"/>
    </source>
</evidence>
<dbReference type="RefSeq" id="XP_062880642.1">
    <property type="nucleotide sequence ID" value="XM_063024572.1"/>
</dbReference>
<dbReference type="PROSITE" id="PS50866">
    <property type="entry name" value="GOLD"/>
    <property type="match status" value="1"/>
</dbReference>
<evidence type="ECO:0000256" key="8">
    <source>
        <dbReference type="RuleBase" id="RU003827"/>
    </source>
</evidence>
<sequence length="194" mass="22213">MLFRTLIPFLLALPLAFAHRIEIEAGEKECFYETLGPQDKMTVTYEVGGGGHLDIDFYVTDPQGKVIHTKNKQPQGSWSISSSQEGRFTFCFSNEMSSYTTKTLSFNVHGQLYMGDDEQIAPVEQEVRDLSAGLQLVKDEQAYLVVRERVHRDTCESTNSRVKWWSIAQIVILLGVCGWNIHYLKSWFEVKRVL</sequence>
<keyword evidence="12" id="KW-1185">Reference proteome</keyword>